<keyword evidence="3" id="KW-1185">Reference proteome</keyword>
<gene>
    <name evidence="2" type="ORF">MAC_05441</name>
</gene>
<evidence type="ECO:0000256" key="1">
    <source>
        <dbReference type="SAM" id="MobiDB-lite"/>
    </source>
</evidence>
<feature type="region of interest" description="Disordered" evidence="1">
    <location>
        <begin position="37"/>
        <end position="58"/>
    </location>
</feature>
<protein>
    <submittedName>
        <fullName evidence="2">Uncharacterized protein</fullName>
    </submittedName>
</protein>
<accession>E9E6E3</accession>
<name>E9E6E3_METAQ</name>
<evidence type="ECO:0000313" key="2">
    <source>
        <dbReference type="EMBL" id="EFY88547.1"/>
    </source>
</evidence>
<evidence type="ECO:0000313" key="3">
    <source>
        <dbReference type="Proteomes" id="UP000002499"/>
    </source>
</evidence>
<organism evidence="3">
    <name type="scientific">Metarhizium acridum (strain CQMa 102)</name>
    <dbReference type="NCBI Taxonomy" id="655827"/>
    <lineage>
        <taxon>Eukaryota</taxon>
        <taxon>Fungi</taxon>
        <taxon>Dikarya</taxon>
        <taxon>Ascomycota</taxon>
        <taxon>Pezizomycotina</taxon>
        <taxon>Sordariomycetes</taxon>
        <taxon>Hypocreomycetidae</taxon>
        <taxon>Hypocreales</taxon>
        <taxon>Clavicipitaceae</taxon>
        <taxon>Metarhizium</taxon>
    </lineage>
</organism>
<dbReference type="eggNOG" id="ENOG502RKJI">
    <property type="taxonomic scope" value="Eukaryota"/>
</dbReference>
<proteinExistence type="predicted"/>
<sequence length="116" mass="12738">MSFDLSSSSASTEALDTALDLVGQGFYAGNEYYQHWSHQDGSSNGQNSPWDATTVWSDGSSSIPDPVMLDEVVMDSGWTQNMLDPTMLPYQTQPISNTGCVNKVFQGPQVLHARFR</sequence>
<dbReference type="AlphaFoldDB" id="E9E6E3"/>
<feature type="compositionally biased region" description="Polar residues" evidence="1">
    <location>
        <begin position="39"/>
        <end position="58"/>
    </location>
</feature>
<dbReference type="HOGENOM" id="CLU_2097399_0_0_1"/>
<dbReference type="OrthoDB" id="5355161at2759"/>
<reference evidence="2 3" key="1">
    <citation type="journal article" date="2011" name="PLoS Genet.">
        <title>Genome sequencing and comparative transcriptomics of the model entomopathogenic fungi Metarhizium anisopliae and M. acridum.</title>
        <authorList>
            <person name="Gao Q."/>
            <person name="Jin K."/>
            <person name="Ying S.H."/>
            <person name="Zhang Y."/>
            <person name="Xiao G."/>
            <person name="Shang Y."/>
            <person name="Duan Z."/>
            <person name="Hu X."/>
            <person name="Xie X.Q."/>
            <person name="Zhou G."/>
            <person name="Peng G."/>
            <person name="Luo Z."/>
            <person name="Huang W."/>
            <person name="Wang B."/>
            <person name="Fang W."/>
            <person name="Wang S."/>
            <person name="Zhong Y."/>
            <person name="Ma L.J."/>
            <person name="St Leger R.J."/>
            <person name="Zhao G.P."/>
            <person name="Pei Y."/>
            <person name="Feng M.G."/>
            <person name="Xia Y."/>
            <person name="Wang C."/>
        </authorList>
    </citation>
    <scope>NUCLEOTIDE SEQUENCE [LARGE SCALE GENOMIC DNA]</scope>
    <source>
        <strain evidence="2 3">CQMa 102</strain>
    </source>
</reference>
<dbReference type="EMBL" id="GL698510">
    <property type="protein sequence ID" value="EFY88547.1"/>
    <property type="molecule type" value="Genomic_DNA"/>
</dbReference>
<dbReference type="Proteomes" id="UP000002499">
    <property type="component" value="Unassembled WGS sequence"/>
</dbReference>
<dbReference type="InParanoid" id="E9E6E3"/>